<comment type="caution">
    <text evidence="4">The sequence shown here is derived from an EMBL/GenBank/DDBJ whole genome shotgun (WGS) entry which is preliminary data.</text>
</comment>
<feature type="region of interest" description="Disordered" evidence="2">
    <location>
        <begin position="316"/>
        <end position="335"/>
    </location>
</feature>
<feature type="compositionally biased region" description="Low complexity" evidence="2">
    <location>
        <begin position="198"/>
        <end position="210"/>
    </location>
</feature>
<feature type="region of interest" description="Disordered" evidence="2">
    <location>
        <begin position="388"/>
        <end position="426"/>
    </location>
</feature>
<feature type="region of interest" description="Disordered" evidence="2">
    <location>
        <begin position="198"/>
        <end position="277"/>
    </location>
</feature>
<protein>
    <submittedName>
        <fullName evidence="4">Rab-GTPase-TBC domain-containing protein</fullName>
    </submittedName>
</protein>
<reference evidence="4" key="1">
    <citation type="submission" date="2023-02" db="EMBL/GenBank/DDBJ databases">
        <title>Identification and recombinant expression of a fungal hydrolase from Papiliotrema laurentii that hydrolyzes apple cutin and clears colloidal polyester polyurethane.</title>
        <authorList>
            <consortium name="DOE Joint Genome Institute"/>
            <person name="Roman V.A."/>
            <person name="Bojanowski C."/>
            <person name="Crable B.R."/>
            <person name="Wagner D.N."/>
            <person name="Hung C.S."/>
            <person name="Nadeau L.J."/>
            <person name="Schratz L."/>
            <person name="Haridas S."/>
            <person name="Pangilinan J."/>
            <person name="Lipzen A."/>
            <person name="Na H."/>
            <person name="Yan M."/>
            <person name="Ng V."/>
            <person name="Grigoriev I.V."/>
            <person name="Spatafora J.W."/>
            <person name="Barlow D."/>
            <person name="Biffinger J."/>
            <person name="Kelley-Loughnane N."/>
            <person name="Varaljay V.A."/>
            <person name="Crookes-Goodson W.J."/>
        </authorList>
    </citation>
    <scope>NUCLEOTIDE SEQUENCE</scope>
    <source>
        <strain evidence="4">5307AH</strain>
    </source>
</reference>
<feature type="region of interest" description="Disordered" evidence="2">
    <location>
        <begin position="1"/>
        <end position="33"/>
    </location>
</feature>
<dbReference type="InterPro" id="IPR035969">
    <property type="entry name" value="Rab-GAP_TBC_sf"/>
</dbReference>
<dbReference type="SUPFAM" id="SSF47923">
    <property type="entry name" value="Ypt/Rab-GAP domain of gyp1p"/>
    <property type="match status" value="2"/>
</dbReference>
<feature type="compositionally biased region" description="Basic and acidic residues" evidence="2">
    <location>
        <begin position="603"/>
        <end position="644"/>
    </location>
</feature>
<dbReference type="SMART" id="SM00164">
    <property type="entry name" value="TBC"/>
    <property type="match status" value="1"/>
</dbReference>
<gene>
    <name evidence="4" type="ORF">DB88DRAFT_434260</name>
</gene>
<proteinExistence type="predicted"/>
<dbReference type="Proteomes" id="UP001182556">
    <property type="component" value="Unassembled WGS sequence"/>
</dbReference>
<feature type="compositionally biased region" description="Low complexity" evidence="2">
    <location>
        <begin position="474"/>
        <end position="483"/>
    </location>
</feature>
<feature type="coiled-coil region" evidence="1">
    <location>
        <begin position="141"/>
        <end position="175"/>
    </location>
</feature>
<feature type="compositionally biased region" description="Basic and acidic residues" evidence="2">
    <location>
        <begin position="1"/>
        <end position="11"/>
    </location>
</feature>
<name>A0AAD9L8V8_PAPLA</name>
<dbReference type="GO" id="GO:0005096">
    <property type="term" value="F:GTPase activator activity"/>
    <property type="evidence" value="ECO:0007669"/>
    <property type="project" value="TreeGrafter"/>
</dbReference>
<dbReference type="AlphaFoldDB" id="A0AAD9L8V8"/>
<feature type="compositionally biased region" description="Low complexity" evidence="2">
    <location>
        <begin position="496"/>
        <end position="508"/>
    </location>
</feature>
<feature type="domain" description="Rab-GAP TBC" evidence="3">
    <location>
        <begin position="831"/>
        <end position="1020"/>
    </location>
</feature>
<evidence type="ECO:0000259" key="3">
    <source>
        <dbReference type="PROSITE" id="PS50086"/>
    </source>
</evidence>
<organism evidence="4 5">
    <name type="scientific">Papiliotrema laurentii</name>
    <name type="common">Cryptococcus laurentii</name>
    <dbReference type="NCBI Taxonomy" id="5418"/>
    <lineage>
        <taxon>Eukaryota</taxon>
        <taxon>Fungi</taxon>
        <taxon>Dikarya</taxon>
        <taxon>Basidiomycota</taxon>
        <taxon>Agaricomycotina</taxon>
        <taxon>Tremellomycetes</taxon>
        <taxon>Tremellales</taxon>
        <taxon>Rhynchogastremaceae</taxon>
        <taxon>Papiliotrema</taxon>
    </lineage>
</organism>
<keyword evidence="1" id="KW-0175">Coiled coil</keyword>
<dbReference type="Gene3D" id="1.10.8.270">
    <property type="entry name" value="putative rabgap domain of human tbc1 domain family member 14 like domains"/>
    <property type="match status" value="1"/>
</dbReference>
<keyword evidence="5" id="KW-1185">Reference proteome</keyword>
<feature type="compositionally biased region" description="Low complexity" evidence="2">
    <location>
        <begin position="233"/>
        <end position="256"/>
    </location>
</feature>
<evidence type="ECO:0000256" key="1">
    <source>
        <dbReference type="SAM" id="Coils"/>
    </source>
</evidence>
<dbReference type="PANTHER" id="PTHR47219:SF20">
    <property type="entry name" value="TBC1 DOMAIN FAMILY MEMBER 2B"/>
    <property type="match status" value="1"/>
</dbReference>
<feature type="region of interest" description="Disordered" evidence="2">
    <location>
        <begin position="593"/>
        <end position="706"/>
    </location>
</feature>
<dbReference type="InterPro" id="IPR050302">
    <property type="entry name" value="Rab_GAP_TBC_domain"/>
</dbReference>
<evidence type="ECO:0000313" key="4">
    <source>
        <dbReference type="EMBL" id="KAK1926932.1"/>
    </source>
</evidence>
<dbReference type="Pfam" id="PF00566">
    <property type="entry name" value="RabGAP-TBC"/>
    <property type="match status" value="1"/>
</dbReference>
<feature type="compositionally biased region" description="Low complexity" evidence="2">
    <location>
        <begin position="670"/>
        <end position="683"/>
    </location>
</feature>
<dbReference type="EMBL" id="JAODAN010000001">
    <property type="protein sequence ID" value="KAK1926932.1"/>
    <property type="molecule type" value="Genomic_DNA"/>
</dbReference>
<dbReference type="FunFam" id="1.10.8.270:FF:000026">
    <property type="entry name" value="TBC (Tre-2/Bub2/Cdc16) domain family"/>
    <property type="match status" value="1"/>
</dbReference>
<feature type="compositionally biased region" description="Polar residues" evidence="2">
    <location>
        <begin position="654"/>
        <end position="668"/>
    </location>
</feature>
<accession>A0AAD9L8V8</accession>
<dbReference type="InterPro" id="IPR000195">
    <property type="entry name" value="Rab-GAP-TBC_dom"/>
</dbReference>
<sequence>MIEAVEEHQEGEGTGTTRSEALEGDRQAGRGSFNSVRPVYIDMLSKEDAAVLEMRFDYMTDEELGVYLATLFPLPSPTPLTRSTSPARAPLATPPSLGTSTPTPSAERIGREALWNEDDASPLFPPSPPGDMPRGQPDHPLRILARAVRELKDKVEQLEDENERLRAEISLGKAKRSKSHATDQASIHDGLTEALSTSLASPTSLPQTLLHPTSSRDSSSIYPQATSNTITRPLSPASSLSVPFPSSPVIPSSASSHDVHLGSGTAPPTPRRNNANRASWTSGLWVWNKKPPRRKGSIGSLASTASAANGVAVRASGGAAVEEEQDEEWRKGDGGNSPAFKAIFLATRILTPDPSSILINPSVPSNSLVAYLAHTLVSNARDEGISIIEPARRNSRSRATSVTSTDAPPPRSAASDATGKDSRSSGYGLGYGDTALAVGKSLLSTVSSATLRGAKPAAGASANTDTLARPSLLSRISSSRPFPTTAVSPPMPEQRASSSATSPSEETPLPSVELASIVPDEARPPTVLLSRRNLGNFFLSSKVGPARIPTASRFKSDEPPLTDRYGFIYDIQHASMLKDASVAGTPAPASLNGTIPVLVQPPEPREDTGEGWIERRKRSHDATKGDASPRRSFDSGRSSLHDLTDAGSVASARTPDSITPPNSRSESNVGAASAAQGSGSSGSVTRHRSPSVAPRLSPSPARAVTGKDHLTVSARGSSSLVSNITNAASPVSPLSASLARVPSNPDIPDVKASRATVSSLLDQLTEIHDRQQAERKTQWDSFLKKRQKALAAGKSKKGETFEKGGMVGLNQMGRSAKNEEWKAFGRLVRGGIPLAYRADIWAECSGATDLMVPGEYVEILEKRADEDSPVLAEIEKDVSRTFPGNVFFGGDGPGVAKLRRVLVAYSWHNPSVGYCQGMNMLAATLLLTYTEEEEAYWTLLAIIERLLPPTFFSPTLLASRADQMVLDELVKQLVPKVHDKLAELGVELASITFGWFLSLFTDCLPVETLFRVWDVFFVEGRDILFRVAIAILKLNEADILAADSVSDLFGFVSGMTSRLWAADKLIALQHSYKSIIRHDDVEARFEKYLGELQSSAAP</sequence>
<feature type="compositionally biased region" description="Polar residues" evidence="2">
    <location>
        <begin position="211"/>
        <end position="232"/>
    </location>
</feature>
<dbReference type="GO" id="GO:0031267">
    <property type="term" value="F:small GTPase binding"/>
    <property type="evidence" value="ECO:0007669"/>
    <property type="project" value="TreeGrafter"/>
</dbReference>
<evidence type="ECO:0000256" key="2">
    <source>
        <dbReference type="SAM" id="MobiDB-lite"/>
    </source>
</evidence>
<feature type="region of interest" description="Disordered" evidence="2">
    <location>
        <begin position="118"/>
        <end position="138"/>
    </location>
</feature>
<dbReference type="PANTHER" id="PTHR47219">
    <property type="entry name" value="RAB GTPASE-ACTIVATING PROTEIN 1-LIKE"/>
    <property type="match status" value="1"/>
</dbReference>
<dbReference type="PROSITE" id="PS50086">
    <property type="entry name" value="TBC_RABGAP"/>
    <property type="match status" value="1"/>
</dbReference>
<evidence type="ECO:0000313" key="5">
    <source>
        <dbReference type="Proteomes" id="UP001182556"/>
    </source>
</evidence>
<dbReference type="Gene3D" id="1.10.472.80">
    <property type="entry name" value="Ypt/Rab-GAP domain of gyp1p, domain 3"/>
    <property type="match status" value="1"/>
</dbReference>
<feature type="region of interest" description="Disordered" evidence="2">
    <location>
        <begin position="78"/>
        <end position="106"/>
    </location>
</feature>
<feature type="region of interest" description="Disordered" evidence="2">
    <location>
        <begin position="474"/>
        <end position="510"/>
    </location>
</feature>